<proteinExistence type="predicted"/>
<dbReference type="RefSeq" id="WP_123849212.1">
    <property type="nucleotide sequence ID" value="NZ_RPDH01000003.1"/>
</dbReference>
<dbReference type="AlphaFoldDB" id="A0A3N4PDR6"/>
<evidence type="ECO:0000313" key="2">
    <source>
        <dbReference type="Proteomes" id="UP000278351"/>
    </source>
</evidence>
<accession>A0A3N4PDR6</accession>
<comment type="caution">
    <text evidence="1">The sequence shown here is derived from an EMBL/GenBank/DDBJ whole genome shotgun (WGS) entry which is preliminary data.</text>
</comment>
<reference evidence="1 2" key="1">
    <citation type="submission" date="2018-11" db="EMBL/GenBank/DDBJ databases">
        <title>Chitinophaga lutea sp.nov., isolate from arsenic contaminated soil.</title>
        <authorList>
            <person name="Zong Y."/>
        </authorList>
    </citation>
    <scope>NUCLEOTIDE SEQUENCE [LARGE SCALE GENOMIC DNA]</scope>
    <source>
        <strain evidence="1 2">ZY74</strain>
    </source>
</reference>
<dbReference type="Proteomes" id="UP000278351">
    <property type="component" value="Unassembled WGS sequence"/>
</dbReference>
<name>A0A3N4PDR6_9BACT</name>
<dbReference type="EMBL" id="RPDH01000003">
    <property type="protein sequence ID" value="RPE05568.1"/>
    <property type="molecule type" value="Genomic_DNA"/>
</dbReference>
<organism evidence="1 2">
    <name type="scientific">Chitinophaga lutea</name>
    <dbReference type="NCBI Taxonomy" id="2488634"/>
    <lineage>
        <taxon>Bacteria</taxon>
        <taxon>Pseudomonadati</taxon>
        <taxon>Bacteroidota</taxon>
        <taxon>Chitinophagia</taxon>
        <taxon>Chitinophagales</taxon>
        <taxon>Chitinophagaceae</taxon>
        <taxon>Chitinophaga</taxon>
    </lineage>
</organism>
<keyword evidence="2" id="KW-1185">Reference proteome</keyword>
<sequence>MKKNSKEFEELRAQFEHDLVKGENMPYVGAQPEREPRDSHYYYTNGQINDLFIVYMAGYQNAKCLARIGDLNLNE</sequence>
<protein>
    <submittedName>
        <fullName evidence="1">Uncharacterized protein</fullName>
    </submittedName>
</protein>
<gene>
    <name evidence="1" type="ORF">EGT74_24615</name>
</gene>
<evidence type="ECO:0000313" key="1">
    <source>
        <dbReference type="EMBL" id="RPE05568.1"/>
    </source>
</evidence>